<gene>
    <name evidence="2" type="ORF">GCM10009851_12520</name>
</gene>
<evidence type="ECO:0000259" key="1">
    <source>
        <dbReference type="Pfam" id="PF00425"/>
    </source>
</evidence>
<feature type="domain" description="Chorismate-utilising enzyme C-terminal" evidence="1">
    <location>
        <begin position="190"/>
        <end position="443"/>
    </location>
</feature>
<dbReference type="InterPro" id="IPR005802">
    <property type="entry name" value="ADC_synth_comp_1"/>
</dbReference>
<evidence type="ECO:0000313" key="3">
    <source>
        <dbReference type="Proteomes" id="UP001500929"/>
    </source>
</evidence>
<dbReference type="SUPFAM" id="SSF56322">
    <property type="entry name" value="ADC synthase"/>
    <property type="match status" value="1"/>
</dbReference>
<dbReference type="PRINTS" id="PR00095">
    <property type="entry name" value="ANTSNTHASEI"/>
</dbReference>
<comment type="caution">
    <text evidence="2">The sequence shown here is derived from an EMBL/GenBank/DDBJ whole genome shotgun (WGS) entry which is preliminary data.</text>
</comment>
<dbReference type="NCBIfam" id="TIGR00553">
    <property type="entry name" value="pabB"/>
    <property type="match status" value="1"/>
</dbReference>
<dbReference type="PANTHER" id="PTHR11236:SF18">
    <property type="entry name" value="AMINODEOXYCHORISMATE SYNTHASE"/>
    <property type="match status" value="1"/>
</dbReference>
<reference evidence="2 3" key="1">
    <citation type="journal article" date="2019" name="Int. J. Syst. Evol. Microbiol.">
        <title>The Global Catalogue of Microorganisms (GCM) 10K type strain sequencing project: providing services to taxonomists for standard genome sequencing and annotation.</title>
        <authorList>
            <consortium name="The Broad Institute Genomics Platform"/>
            <consortium name="The Broad Institute Genome Sequencing Center for Infectious Disease"/>
            <person name="Wu L."/>
            <person name="Ma J."/>
        </authorList>
    </citation>
    <scope>NUCLEOTIDE SEQUENCE [LARGE SCALE GENOMIC DNA]</scope>
    <source>
        <strain evidence="2 3">JCM 16117</strain>
    </source>
</reference>
<accession>A0ABN3DEX4</accession>
<protein>
    <recommendedName>
        <fullName evidence="1">Chorismate-utilising enzyme C-terminal domain-containing protein</fullName>
    </recommendedName>
</protein>
<evidence type="ECO:0000313" key="2">
    <source>
        <dbReference type="EMBL" id="GAA2229398.1"/>
    </source>
</evidence>
<proteinExistence type="predicted"/>
<dbReference type="EMBL" id="BAAAQY010000003">
    <property type="protein sequence ID" value="GAA2229398.1"/>
    <property type="molecule type" value="Genomic_DNA"/>
</dbReference>
<name>A0ABN3DEX4_9MICO</name>
<organism evidence="2 3">
    <name type="scientific">Herbiconiux moechotypicola</name>
    <dbReference type="NCBI Taxonomy" id="637393"/>
    <lineage>
        <taxon>Bacteria</taxon>
        <taxon>Bacillati</taxon>
        <taxon>Actinomycetota</taxon>
        <taxon>Actinomycetes</taxon>
        <taxon>Micrococcales</taxon>
        <taxon>Microbacteriaceae</taxon>
        <taxon>Herbiconiux</taxon>
    </lineage>
</organism>
<dbReference type="Gene3D" id="3.60.120.10">
    <property type="entry name" value="Anthranilate synthase"/>
    <property type="match status" value="1"/>
</dbReference>
<dbReference type="InterPro" id="IPR019999">
    <property type="entry name" value="Anth_synth_I-like"/>
</dbReference>
<dbReference type="InterPro" id="IPR005801">
    <property type="entry name" value="ADC_synthase"/>
</dbReference>
<dbReference type="PANTHER" id="PTHR11236">
    <property type="entry name" value="AMINOBENZOATE/ANTHRANILATE SYNTHASE"/>
    <property type="match status" value="1"/>
</dbReference>
<dbReference type="Proteomes" id="UP001500929">
    <property type="component" value="Unassembled WGS sequence"/>
</dbReference>
<dbReference type="InterPro" id="IPR015890">
    <property type="entry name" value="Chorismate_C"/>
</dbReference>
<keyword evidence="3" id="KW-1185">Reference proteome</keyword>
<dbReference type="Pfam" id="PF00425">
    <property type="entry name" value="Chorismate_bind"/>
    <property type="match status" value="1"/>
</dbReference>
<sequence length="463" mass="49942">MISTPTCERELTLWVDPEVAFVRLFGASEHAFWLDAGPGTDRGTSSLGDAGGEERVVAVLSVPGGGSVLVHPEPGRETPLGESPIDVVSRADDPPALGWVGWFGYETAARHMGAPLAESQRADSAMLPVARRVDFDHSARTVRLSARAGPEAEAWMRRTEEELRALVGRAPDEPAPAPRRRPVEPRHTVEQYRRLIERCQASITAGDAYQLCLTNRFETTTDEAPLAVYRRLRRLNPSSLGGFIRAGEHALLSSSPETFLELDRDRLVTTRPIKGTRPRGRTADEDDRLAREVKDDPKERAENLMIVDLMRNDLSRVCELGSVAVTSLFDVEAHPNVFQLVSTVTGRLREDCGLGELLTAAFPAGSMTGAPKRAAMSILHELEGGPRGAYAGAFGSISADGTAQLAMTIRSIVMRGDRASIGSGGGITALSRPDAEIDETHTKIAPLLAALGTTIGDADAHHR</sequence>